<keyword evidence="2" id="KW-0813">Transport</keyword>
<dbReference type="EMBL" id="KB096324">
    <property type="protein sequence ID" value="ESO06471.1"/>
    <property type="molecule type" value="Genomic_DNA"/>
</dbReference>
<evidence type="ECO:0000313" key="12">
    <source>
        <dbReference type="EnsemblMetazoa" id="HelroP160642"/>
    </source>
</evidence>
<proteinExistence type="predicted"/>
<feature type="transmembrane region" description="Helical" evidence="10">
    <location>
        <begin position="333"/>
        <end position="359"/>
    </location>
</feature>
<dbReference type="RefSeq" id="XP_009015839.1">
    <property type="nucleotide sequence ID" value="XM_009017591.1"/>
</dbReference>
<dbReference type="GO" id="GO:0015269">
    <property type="term" value="F:calcium-activated potassium channel activity"/>
    <property type="evidence" value="ECO:0000318"/>
    <property type="project" value="GO_Central"/>
</dbReference>
<evidence type="ECO:0000256" key="9">
    <source>
        <dbReference type="SAM" id="MobiDB-lite"/>
    </source>
</evidence>
<evidence type="ECO:0000256" key="4">
    <source>
        <dbReference type="ARBA" id="ARBA00022989"/>
    </source>
</evidence>
<dbReference type="GO" id="GO:0008076">
    <property type="term" value="C:voltage-gated potassium channel complex"/>
    <property type="evidence" value="ECO:0000318"/>
    <property type="project" value="GO_Central"/>
</dbReference>
<evidence type="ECO:0000256" key="8">
    <source>
        <dbReference type="ARBA" id="ARBA00023303"/>
    </source>
</evidence>
<dbReference type="EnsemblMetazoa" id="HelroT160642">
    <property type="protein sequence ID" value="HelroP160642"/>
    <property type="gene ID" value="HelroG160642"/>
</dbReference>
<evidence type="ECO:0000256" key="6">
    <source>
        <dbReference type="ARBA" id="ARBA00023136"/>
    </source>
</evidence>
<keyword evidence="4 10" id="KW-1133">Transmembrane helix</keyword>
<comment type="subcellular location">
    <subcellularLocation>
        <location evidence="1">Membrane</location>
        <topology evidence="1">Multi-pass membrane protein</topology>
    </subcellularLocation>
</comment>
<keyword evidence="8" id="KW-0407">Ion channel</keyword>
<keyword evidence="13" id="KW-1185">Reference proteome</keyword>
<reference evidence="11 13" key="2">
    <citation type="journal article" date="2013" name="Nature">
        <title>Insights into bilaterian evolution from three spiralian genomes.</title>
        <authorList>
            <person name="Simakov O."/>
            <person name="Marletaz F."/>
            <person name="Cho S.J."/>
            <person name="Edsinger-Gonzales E."/>
            <person name="Havlak P."/>
            <person name="Hellsten U."/>
            <person name="Kuo D.H."/>
            <person name="Larsson T."/>
            <person name="Lv J."/>
            <person name="Arendt D."/>
            <person name="Savage R."/>
            <person name="Osoegawa K."/>
            <person name="de Jong P."/>
            <person name="Grimwood J."/>
            <person name="Chapman J.A."/>
            <person name="Shapiro H."/>
            <person name="Aerts A."/>
            <person name="Otillar R.P."/>
            <person name="Terry A.Y."/>
            <person name="Boore J.L."/>
            <person name="Grigoriev I.V."/>
            <person name="Lindberg D.R."/>
            <person name="Seaver E.C."/>
            <person name="Weisblat D.A."/>
            <person name="Putnam N.H."/>
            <person name="Rokhsar D.S."/>
        </authorList>
    </citation>
    <scope>NUCLEOTIDE SEQUENCE</scope>
</reference>
<evidence type="ECO:0000313" key="13">
    <source>
        <dbReference type="Proteomes" id="UP000015101"/>
    </source>
</evidence>
<dbReference type="PANTHER" id="PTHR10258">
    <property type="entry name" value="CALCIUM-ACTIVATED POTASSIUM CHANNEL SUBUNIT BETA"/>
    <property type="match status" value="1"/>
</dbReference>
<feature type="compositionally biased region" description="Low complexity" evidence="9">
    <location>
        <begin position="255"/>
        <end position="268"/>
    </location>
</feature>
<sequence>MANMASACALILSNSSDYQRNIFYYMRSWRTKDAVSTCVLVTVSAISICVMVVCGVYIGREYALSTAYEPTNCRVINVSMIGNEPCNYCNNPKEVNRPSYNQIHPPKNDNVNNVLPNKPACDERNNSDHNRNATNKNIHTVHQQPASTLTSSLSLSSVCSISYYPCYQVMVSYRAHNASHESVALMHLTSLDSLGNHKKCSFYSCHKESEKNKKEIDTSALEYQNMLLPQHDQKHRQHEQQQQQQQLYNERHHQQNIQQQQQQHQQQPHQKHHDSNSYNSNFKQQQHENRSRKTSTETNTCHSINLNAIFLSVIILVVIIFIFIVIFHIVAVFFLIAIALCDLFVVVRATAAAHIPMLLQQGQQR</sequence>
<dbReference type="PANTHER" id="PTHR10258:SF8">
    <property type="entry name" value="CALCIUM-ACTIVATED POTASSIUM CHANNEL BK ALPHA SUBUNIT DOMAIN-CONTAINING PROTEIN"/>
    <property type="match status" value="1"/>
</dbReference>
<dbReference type="CTD" id="20198845"/>
<evidence type="ECO:0000256" key="5">
    <source>
        <dbReference type="ARBA" id="ARBA00023065"/>
    </source>
</evidence>
<dbReference type="EMBL" id="AMQM01000638">
    <property type="status" value="NOT_ANNOTATED_CDS"/>
    <property type="molecule type" value="Genomic_DNA"/>
</dbReference>
<feature type="compositionally biased region" description="Basic and acidic residues" evidence="9">
    <location>
        <begin position="285"/>
        <end position="295"/>
    </location>
</feature>
<evidence type="ECO:0000256" key="10">
    <source>
        <dbReference type="SAM" id="Phobius"/>
    </source>
</evidence>
<dbReference type="InParanoid" id="T1EQJ5"/>
<keyword evidence="5" id="KW-0406">Ion transport</keyword>
<dbReference type="KEGG" id="hro:HELRODRAFT_160642"/>
<dbReference type="AlphaFoldDB" id="T1EQJ5"/>
<reference evidence="12" key="3">
    <citation type="submission" date="2015-06" db="UniProtKB">
        <authorList>
            <consortium name="EnsemblMetazoa"/>
        </authorList>
    </citation>
    <scope>IDENTIFICATION</scope>
</reference>
<accession>T1EQJ5</accession>
<dbReference type="HOGENOM" id="CLU_759257_0_0_1"/>
<keyword evidence="6 10" id="KW-0472">Membrane</keyword>
<evidence type="ECO:0000256" key="3">
    <source>
        <dbReference type="ARBA" id="ARBA00022692"/>
    </source>
</evidence>
<feature type="region of interest" description="Disordered" evidence="9">
    <location>
        <begin position="231"/>
        <end position="298"/>
    </location>
</feature>
<keyword evidence="3 10" id="KW-0812">Transmembrane</keyword>
<protein>
    <submittedName>
        <fullName evidence="11 12">Uncharacterized protein</fullName>
    </submittedName>
</protein>
<dbReference type="GeneID" id="20198845"/>
<gene>
    <name evidence="12" type="primary">20198845</name>
    <name evidence="11" type="ORF">HELRODRAFT_160642</name>
</gene>
<dbReference type="Proteomes" id="UP000015101">
    <property type="component" value="Unassembled WGS sequence"/>
</dbReference>
<name>T1EQJ5_HELRO</name>
<dbReference type="GO" id="GO:0015459">
    <property type="term" value="F:potassium channel regulator activity"/>
    <property type="evidence" value="ECO:0000318"/>
    <property type="project" value="GO_Central"/>
</dbReference>
<evidence type="ECO:0000256" key="2">
    <source>
        <dbReference type="ARBA" id="ARBA00022448"/>
    </source>
</evidence>
<organism evidence="12 13">
    <name type="scientific">Helobdella robusta</name>
    <name type="common">Californian leech</name>
    <dbReference type="NCBI Taxonomy" id="6412"/>
    <lineage>
        <taxon>Eukaryota</taxon>
        <taxon>Metazoa</taxon>
        <taxon>Spiralia</taxon>
        <taxon>Lophotrochozoa</taxon>
        <taxon>Annelida</taxon>
        <taxon>Clitellata</taxon>
        <taxon>Hirudinea</taxon>
        <taxon>Rhynchobdellida</taxon>
        <taxon>Glossiphoniidae</taxon>
        <taxon>Helobdella</taxon>
    </lineage>
</organism>
<evidence type="ECO:0000313" key="11">
    <source>
        <dbReference type="EMBL" id="ESO06471.1"/>
    </source>
</evidence>
<evidence type="ECO:0000256" key="1">
    <source>
        <dbReference type="ARBA" id="ARBA00004141"/>
    </source>
</evidence>
<dbReference type="InterPro" id="IPR003930">
    <property type="entry name" value="K_chnl_Ca-activ_BK_bsu"/>
</dbReference>
<evidence type="ECO:0000256" key="7">
    <source>
        <dbReference type="ARBA" id="ARBA00023180"/>
    </source>
</evidence>
<feature type="transmembrane region" description="Helical" evidence="10">
    <location>
        <begin position="39"/>
        <end position="58"/>
    </location>
</feature>
<keyword evidence="7" id="KW-0325">Glycoprotein</keyword>
<feature type="transmembrane region" description="Helical" evidence="10">
    <location>
        <begin position="308"/>
        <end position="327"/>
    </location>
</feature>
<reference evidence="13" key="1">
    <citation type="submission" date="2012-12" db="EMBL/GenBank/DDBJ databases">
        <authorList>
            <person name="Hellsten U."/>
            <person name="Grimwood J."/>
            <person name="Chapman J.A."/>
            <person name="Shapiro H."/>
            <person name="Aerts A."/>
            <person name="Otillar R.P."/>
            <person name="Terry A.Y."/>
            <person name="Boore J.L."/>
            <person name="Simakov O."/>
            <person name="Marletaz F."/>
            <person name="Cho S.-J."/>
            <person name="Edsinger-Gonzales E."/>
            <person name="Havlak P."/>
            <person name="Kuo D.-H."/>
            <person name="Larsson T."/>
            <person name="Lv J."/>
            <person name="Arendt D."/>
            <person name="Savage R."/>
            <person name="Osoegawa K."/>
            <person name="de Jong P."/>
            <person name="Lindberg D.R."/>
            <person name="Seaver E.C."/>
            <person name="Weisblat D.A."/>
            <person name="Putnam N.H."/>
            <person name="Grigoriev I.V."/>
            <person name="Rokhsar D.S."/>
        </authorList>
    </citation>
    <scope>NUCLEOTIDE SEQUENCE</scope>
</reference>
<dbReference type="GO" id="GO:0005513">
    <property type="term" value="P:detection of calcium ion"/>
    <property type="evidence" value="ECO:0000318"/>
    <property type="project" value="GO_Central"/>
</dbReference>